<comment type="subcellular location">
    <subcellularLocation>
        <location evidence="1">Membrane</location>
        <topology evidence="1">Multi-pass membrane protein</topology>
    </subcellularLocation>
</comment>
<keyword evidence="6 9" id="KW-1133">Transmembrane helix</keyword>
<evidence type="ECO:0000256" key="6">
    <source>
        <dbReference type="ARBA" id="ARBA00022989"/>
    </source>
</evidence>
<proteinExistence type="inferred from homology"/>
<feature type="transmembrane region" description="Helical" evidence="9">
    <location>
        <begin position="254"/>
        <end position="276"/>
    </location>
</feature>
<dbReference type="GO" id="GO:0008324">
    <property type="term" value="F:monoatomic cation transmembrane transporter activity"/>
    <property type="evidence" value="ECO:0007669"/>
    <property type="project" value="InterPro"/>
</dbReference>
<evidence type="ECO:0000256" key="2">
    <source>
        <dbReference type="ARBA" id="ARBA00009749"/>
    </source>
</evidence>
<evidence type="ECO:0000256" key="5">
    <source>
        <dbReference type="ARBA" id="ARBA00022842"/>
    </source>
</evidence>
<dbReference type="SUPFAM" id="SSF161093">
    <property type="entry name" value="MgtE membrane domain-like"/>
    <property type="match status" value="2"/>
</dbReference>
<dbReference type="InterPro" id="IPR045349">
    <property type="entry name" value="SLC41A1-3"/>
</dbReference>
<dbReference type="PANTHER" id="PTHR16228">
    <property type="entry name" value="DIVALENT CATION TRANSPORTER SOLUTE CARRIER FAMILY 41"/>
    <property type="match status" value="1"/>
</dbReference>
<keyword evidence="3" id="KW-0813">Transport</keyword>
<dbReference type="EMBL" id="CAJFCJ010000006">
    <property type="protein sequence ID" value="CAD5115542.1"/>
    <property type="molecule type" value="Genomic_DNA"/>
</dbReference>
<comment type="similarity">
    <text evidence="2">Belongs to the SLC41A transporter family.</text>
</comment>
<keyword evidence="4 9" id="KW-0812">Transmembrane</keyword>
<feature type="transmembrane region" description="Helical" evidence="9">
    <location>
        <begin position="221"/>
        <end position="242"/>
    </location>
</feature>
<feature type="transmembrane region" description="Helical" evidence="9">
    <location>
        <begin position="353"/>
        <end position="375"/>
    </location>
</feature>
<name>A0A7I8VJF2_9ANNE</name>
<comment type="caution">
    <text evidence="11">The sequence shown here is derived from an EMBL/GenBank/DDBJ whole genome shotgun (WGS) entry which is preliminary data.</text>
</comment>
<evidence type="ECO:0000256" key="9">
    <source>
        <dbReference type="SAM" id="Phobius"/>
    </source>
</evidence>
<evidence type="ECO:0000256" key="3">
    <source>
        <dbReference type="ARBA" id="ARBA00022448"/>
    </source>
</evidence>
<keyword evidence="8 9" id="KW-0472">Membrane</keyword>
<feature type="transmembrane region" description="Helical" evidence="9">
    <location>
        <begin position="390"/>
        <end position="412"/>
    </location>
</feature>
<dbReference type="GO" id="GO:0005886">
    <property type="term" value="C:plasma membrane"/>
    <property type="evidence" value="ECO:0007669"/>
    <property type="project" value="TreeGrafter"/>
</dbReference>
<evidence type="ECO:0000313" key="12">
    <source>
        <dbReference type="Proteomes" id="UP000549394"/>
    </source>
</evidence>
<dbReference type="OrthoDB" id="5791097at2759"/>
<dbReference type="Proteomes" id="UP000549394">
    <property type="component" value="Unassembled WGS sequence"/>
</dbReference>
<keyword evidence="12" id="KW-1185">Reference proteome</keyword>
<keyword evidence="7" id="KW-0406">Ion transport</keyword>
<evidence type="ECO:0000259" key="10">
    <source>
        <dbReference type="Pfam" id="PF01769"/>
    </source>
</evidence>
<protein>
    <recommendedName>
        <fullName evidence="10">SLC41A/MgtE integral membrane domain-containing protein</fullName>
    </recommendedName>
</protein>
<reference evidence="11 12" key="1">
    <citation type="submission" date="2020-08" db="EMBL/GenBank/DDBJ databases">
        <authorList>
            <person name="Hejnol A."/>
        </authorList>
    </citation>
    <scope>NUCLEOTIDE SEQUENCE [LARGE SCALE GENOMIC DNA]</scope>
</reference>
<keyword evidence="5" id="KW-0460">Magnesium</keyword>
<dbReference type="InterPro" id="IPR036739">
    <property type="entry name" value="SLC41_membr_dom_sf"/>
</dbReference>
<dbReference type="FunFam" id="1.10.357.20:FF:000001">
    <property type="entry name" value="Solute carrier family 41 member 2"/>
    <property type="match status" value="1"/>
</dbReference>
<evidence type="ECO:0000313" key="11">
    <source>
        <dbReference type="EMBL" id="CAD5115542.1"/>
    </source>
</evidence>
<organism evidence="11 12">
    <name type="scientific">Dimorphilus gyrociliatus</name>
    <dbReference type="NCBI Taxonomy" id="2664684"/>
    <lineage>
        <taxon>Eukaryota</taxon>
        <taxon>Metazoa</taxon>
        <taxon>Spiralia</taxon>
        <taxon>Lophotrochozoa</taxon>
        <taxon>Annelida</taxon>
        <taxon>Polychaeta</taxon>
        <taxon>Polychaeta incertae sedis</taxon>
        <taxon>Dinophilidae</taxon>
        <taxon>Dimorphilus</taxon>
    </lineage>
</organism>
<dbReference type="AlphaFoldDB" id="A0A7I8VJF2"/>
<feature type="transmembrane region" description="Helical" evidence="9">
    <location>
        <begin position="153"/>
        <end position="178"/>
    </location>
</feature>
<feature type="transmembrane region" description="Helical" evidence="9">
    <location>
        <begin position="190"/>
        <end position="215"/>
    </location>
</feature>
<sequence length="419" mass="44634">MPEGEEIEVLLKENDGEEETTPTPIVSKPSEEGSHQMALQVFPSFIIAGIGLVAAGLVLDKVQHWEVYTKLHQITVLVTPLLGLKGNLEMTLASRLSTFANRPNKKHSNLTAAWGNICLVQLQATVVGILAAIVAAVFGWIPKGQFNFQNSVVAASASVATAMSASLILSVVMVLVVTGARKCKLNPDNIATPLAAALGDVTTLTLLSAIASLIYLSHFKWLPYLILSIALCLSPFWYIMSAKNELVKDALSDGWTPIISAMVISSAGGLVLDFALSSFEGLAVFQPVVNGAGGNIAAIHASRLSTALHTDKPINIKKSAFVLLGIMIPGHLAFLGIITYCEAGHVAITPALIISYFCAALLQVIILLFIAPVIVKAAWNRKLDPDSVAIPYLTAIGDLLGSMFLLTAFYLLHKMNSLN</sequence>
<dbReference type="Pfam" id="PF01769">
    <property type="entry name" value="MgtE"/>
    <property type="match status" value="2"/>
</dbReference>
<feature type="domain" description="SLC41A/MgtE integral membrane" evidence="10">
    <location>
        <begin position="286"/>
        <end position="407"/>
    </location>
</feature>
<evidence type="ECO:0000256" key="1">
    <source>
        <dbReference type="ARBA" id="ARBA00004141"/>
    </source>
</evidence>
<dbReference type="InterPro" id="IPR006667">
    <property type="entry name" value="SLC41_membr_dom"/>
</dbReference>
<accession>A0A7I8VJF2</accession>
<evidence type="ECO:0000256" key="8">
    <source>
        <dbReference type="ARBA" id="ARBA00023136"/>
    </source>
</evidence>
<evidence type="ECO:0000256" key="4">
    <source>
        <dbReference type="ARBA" id="ARBA00022692"/>
    </source>
</evidence>
<feature type="transmembrane region" description="Helical" evidence="9">
    <location>
        <begin position="113"/>
        <end position="141"/>
    </location>
</feature>
<dbReference type="Gene3D" id="1.10.357.20">
    <property type="entry name" value="SLC41 divalent cation transporters, integral membrane domain"/>
    <property type="match status" value="2"/>
</dbReference>
<gene>
    <name evidence="11" type="ORF">DGYR_LOCUS4271</name>
</gene>
<feature type="domain" description="SLC41A/MgtE integral membrane" evidence="10">
    <location>
        <begin position="79"/>
        <end position="209"/>
    </location>
</feature>
<evidence type="ECO:0000256" key="7">
    <source>
        <dbReference type="ARBA" id="ARBA00023065"/>
    </source>
</evidence>
<dbReference type="PANTHER" id="PTHR16228:SF7">
    <property type="entry name" value="SLC41A_MGTE INTEGRAL MEMBRANE DOMAIN-CONTAINING PROTEIN"/>
    <property type="match status" value="1"/>
</dbReference>
<feature type="transmembrane region" description="Helical" evidence="9">
    <location>
        <begin position="37"/>
        <end position="59"/>
    </location>
</feature>
<feature type="transmembrane region" description="Helical" evidence="9">
    <location>
        <begin position="320"/>
        <end position="341"/>
    </location>
</feature>